<feature type="non-terminal residue" evidence="8">
    <location>
        <position position="1"/>
    </location>
</feature>
<sequence>WIGTYEGLAVYREGGVILLKPYAYFYSNSLDFDRVYLSEVKSLKLKVENRGGDILMITGVSIADTSFRFLGNLPLVLNPGDTGFLNFSFNPSSSRFYVDTALIYSNSQPDSVFKLVLMGRGVKPPYLSSSIDSIDFGTVLVGDTVIKFLKLYNLGEIDTIRVVKLEISEPFSVVLSSNVINPGDSLNVILRFKPLSGRVYDGLLKVISTAWNDTLEIKVYGKGVPVMLNANRRVQSGVVKFICRFNAVDSVRLKSFFYSVDGGSSWRLSSSVSSFAGIGVGVDTIYWDSKVDLNNFESANVAVRMDFSIGSFDFSVRIDSVGVDNLAPRFRGVFIGEGDTNRVILRWFRGEDISFVRYRVYRSNVSGVYDFSSYAVEVSDTFAVVGGLDNFKRYYFVVRAVDEFGNFDTNLVEVSVVPGGKSSVIDLVLVGDSLSGDVKFVLRLNSVSGDTVNLKFYYSVDGGSSWVESENVFGVVRDIRNIFSFPHFDTLVWRSRLDTIVESDRCLIKVIPFGLGGEGYGMQSSRFLLDNLAPRFRGVKSYKNLPFGKIILYWDKAVDISQVRYEVFVSDSLVFSGVEVDSAFVSGLRTSTNYNFIVRVSDLFGNESFSSYSVKVNALCDYNGDGKIDAFDLGRYVKSWSELDYSGSDIYPYDGSLPYVIVLGDGKLDVYDVFTFTKIWDYSHTQGLPKVLSFDGFDFAYLTSDGEFVFKPDIFGDFVSYGFEIIHRGVKVDSFNVLRDGISLVFMDSLRDVIYFDYSKFGGIKEDGLELFRIKFGGFGSGDSVVVKFYIYDGNSLSLGKEVLKKVYVLKFDDMPKEFRLYQNYPNPFNPSTFIKFDLPREAKVKLSVYDVMGRLVRVLVDEQMQAGRYRVEFRGDGLASGVYFYRLEAGGFVSVKKMVLVK</sequence>
<evidence type="ECO:0000259" key="7">
    <source>
        <dbReference type="Pfam" id="PF22544"/>
    </source>
</evidence>
<name>A0A916PEN4_KRYT1</name>
<dbReference type="InterPro" id="IPR003961">
    <property type="entry name" value="FN3_dom"/>
</dbReference>
<dbReference type="InterPro" id="IPR053879">
    <property type="entry name" value="HYDIN_VesB_CFA65-like_Ig"/>
</dbReference>
<evidence type="ECO:0000256" key="5">
    <source>
        <dbReference type="ARBA" id="ARBA00023273"/>
    </source>
</evidence>
<evidence type="ECO:0000256" key="2">
    <source>
        <dbReference type="ARBA" id="ARBA00004496"/>
    </source>
</evidence>
<dbReference type="EMBL" id="CZVV01000104">
    <property type="protein sequence ID" value="CUT03947.1"/>
    <property type="molecule type" value="Genomic_DNA"/>
</dbReference>
<feature type="domain" description="Secretion system C-terminal sorting" evidence="6">
    <location>
        <begin position="825"/>
        <end position="900"/>
    </location>
</feature>
<evidence type="ECO:0000256" key="4">
    <source>
        <dbReference type="ARBA" id="ARBA00023069"/>
    </source>
</evidence>
<accession>A0A916PEN4</accession>
<dbReference type="SUPFAM" id="SSF49265">
    <property type="entry name" value="Fibronectin type III"/>
    <property type="match status" value="1"/>
</dbReference>
<keyword evidence="3" id="KW-0963">Cytoplasm</keyword>
<dbReference type="InterPro" id="IPR018247">
    <property type="entry name" value="EF_Hand_1_Ca_BS"/>
</dbReference>
<keyword evidence="4" id="KW-0969">Cilium</keyword>
<dbReference type="Pfam" id="PF22544">
    <property type="entry name" value="HYDIN_VesB_CFA65-like_Ig"/>
    <property type="match status" value="1"/>
</dbReference>
<dbReference type="Proteomes" id="UP000243105">
    <property type="component" value="Unassembled WGS sequence"/>
</dbReference>
<proteinExistence type="predicted"/>
<evidence type="ECO:0000256" key="3">
    <source>
        <dbReference type="ARBA" id="ARBA00022490"/>
    </source>
</evidence>
<protein>
    <submittedName>
        <fullName evidence="8">Por secretion system C-terminal sorting domain-containing protein</fullName>
    </submittedName>
</protein>
<dbReference type="InterPro" id="IPR036116">
    <property type="entry name" value="FN3_sf"/>
</dbReference>
<dbReference type="InterPro" id="IPR013783">
    <property type="entry name" value="Ig-like_fold"/>
</dbReference>
<evidence type="ECO:0000256" key="1">
    <source>
        <dbReference type="ARBA" id="ARBA00004138"/>
    </source>
</evidence>
<dbReference type="Gene3D" id="2.60.40.10">
    <property type="entry name" value="Immunoglobulins"/>
    <property type="match status" value="3"/>
</dbReference>
<comment type="subcellular location">
    <subcellularLocation>
        <location evidence="1">Cell projection</location>
        <location evidence="1">Cilium</location>
    </subcellularLocation>
    <subcellularLocation>
        <location evidence="2">Cytoplasm</location>
    </subcellularLocation>
</comment>
<evidence type="ECO:0000313" key="9">
    <source>
        <dbReference type="Proteomes" id="UP000243105"/>
    </source>
</evidence>
<organism evidence="8 9">
    <name type="scientific">Kryptobacter tengchongensis</name>
    <dbReference type="NCBI Taxonomy" id="1643429"/>
    <lineage>
        <taxon>Bacteria</taxon>
        <taxon>Pseudomonadati</taxon>
        <taxon>Candidatus Kryptoniota</taxon>
        <taxon>Candidatus Kryptobacter</taxon>
    </lineage>
</organism>
<reference evidence="8 9" key="1">
    <citation type="submission" date="2015-11" db="EMBL/GenBank/DDBJ databases">
        <authorList>
            <person name="Varghese N."/>
        </authorList>
    </citation>
    <scope>NUCLEOTIDE SEQUENCE [LARGE SCALE GENOMIC DNA]</scope>
    <source>
        <strain evidence="8 9">JGI-25</strain>
    </source>
</reference>
<dbReference type="PROSITE" id="PS00018">
    <property type="entry name" value="EF_HAND_1"/>
    <property type="match status" value="1"/>
</dbReference>
<dbReference type="Pfam" id="PF18962">
    <property type="entry name" value="Por_Secre_tail"/>
    <property type="match status" value="1"/>
</dbReference>
<feature type="domain" description="HYDIN/VesB/CFA65-like Ig-like" evidence="7">
    <location>
        <begin position="127"/>
        <end position="222"/>
    </location>
</feature>
<keyword evidence="5" id="KW-0966">Cell projection</keyword>
<dbReference type="CDD" id="cd00063">
    <property type="entry name" value="FN3"/>
    <property type="match status" value="1"/>
</dbReference>
<dbReference type="NCBIfam" id="TIGR04183">
    <property type="entry name" value="Por_Secre_tail"/>
    <property type="match status" value="1"/>
</dbReference>
<dbReference type="AlphaFoldDB" id="A0A916PEN4"/>
<dbReference type="InterPro" id="IPR026444">
    <property type="entry name" value="Secre_tail"/>
</dbReference>
<comment type="caution">
    <text evidence="8">The sequence shown here is derived from an EMBL/GenBank/DDBJ whole genome shotgun (WGS) entry which is preliminary data.</text>
</comment>
<evidence type="ECO:0000313" key="8">
    <source>
        <dbReference type="EMBL" id="CUT03947.1"/>
    </source>
</evidence>
<dbReference type="Gene3D" id="2.60.40.4070">
    <property type="match status" value="1"/>
</dbReference>
<evidence type="ECO:0000259" key="6">
    <source>
        <dbReference type="Pfam" id="PF18962"/>
    </source>
</evidence>
<dbReference type="RefSeq" id="WP_143713699.1">
    <property type="nucleotide sequence ID" value="NZ_CZVV01000104.1"/>
</dbReference>
<dbReference type="GO" id="GO:0005737">
    <property type="term" value="C:cytoplasm"/>
    <property type="evidence" value="ECO:0007669"/>
    <property type="project" value="UniProtKB-SubCell"/>
</dbReference>
<gene>
    <name evidence="8" type="ORF">JGI25_01326</name>
</gene>